<evidence type="ECO:0000313" key="1">
    <source>
        <dbReference type="EMBL" id="KAK2595329.1"/>
    </source>
</evidence>
<dbReference type="AlphaFoldDB" id="A0AAJ0CLT0"/>
<keyword evidence="2" id="KW-1185">Reference proteome</keyword>
<evidence type="ECO:0000313" key="2">
    <source>
        <dbReference type="Proteomes" id="UP001251528"/>
    </source>
</evidence>
<gene>
    <name evidence="1" type="ORF">QQS21_006929</name>
</gene>
<organism evidence="1 2">
    <name type="scientific">Conoideocrella luteorostrata</name>
    <dbReference type="NCBI Taxonomy" id="1105319"/>
    <lineage>
        <taxon>Eukaryota</taxon>
        <taxon>Fungi</taxon>
        <taxon>Dikarya</taxon>
        <taxon>Ascomycota</taxon>
        <taxon>Pezizomycotina</taxon>
        <taxon>Sordariomycetes</taxon>
        <taxon>Hypocreomycetidae</taxon>
        <taxon>Hypocreales</taxon>
        <taxon>Clavicipitaceae</taxon>
        <taxon>Conoideocrella</taxon>
    </lineage>
</organism>
<accession>A0AAJ0CLT0</accession>
<comment type="caution">
    <text evidence="1">The sequence shown here is derived from an EMBL/GenBank/DDBJ whole genome shotgun (WGS) entry which is preliminary data.</text>
</comment>
<proteinExistence type="predicted"/>
<sequence>MSTVDDSQISVRFKHGVHTIYLFVDTTEPMSEVSKELIELLRERYPTGLTTSIAPPRTTPVPSDPELAYGVLNVPNDPSSGWKRIKTGEGEVNTPTKCGLKNNSIVAFTFVTNPDDDDVLFEVDWPKDDDDLYEQAA</sequence>
<reference evidence="1" key="1">
    <citation type="submission" date="2023-06" db="EMBL/GenBank/DDBJ databases">
        <title>Conoideocrella luteorostrata (Hypocreales: Clavicipitaceae), a potential biocontrol fungus for elongate hemlock scale in United States Christmas tree production areas.</title>
        <authorList>
            <person name="Barrett H."/>
            <person name="Lovett B."/>
            <person name="Macias A.M."/>
            <person name="Stajich J.E."/>
            <person name="Kasson M.T."/>
        </authorList>
    </citation>
    <scope>NUCLEOTIDE SEQUENCE</scope>
    <source>
        <strain evidence="1">ARSEF 14590</strain>
    </source>
</reference>
<protein>
    <submittedName>
        <fullName evidence="1">Uncharacterized protein</fullName>
    </submittedName>
</protein>
<dbReference type="EMBL" id="JASWJB010000135">
    <property type="protein sequence ID" value="KAK2595329.1"/>
    <property type="molecule type" value="Genomic_DNA"/>
</dbReference>
<name>A0AAJ0CLT0_9HYPO</name>
<dbReference type="Proteomes" id="UP001251528">
    <property type="component" value="Unassembled WGS sequence"/>
</dbReference>